<dbReference type="AlphaFoldDB" id="E5A8V7"/>
<evidence type="ECO:0000313" key="2">
    <source>
        <dbReference type="Proteomes" id="UP000002668"/>
    </source>
</evidence>
<proteinExistence type="predicted"/>
<protein>
    <submittedName>
        <fullName evidence="1">Predicted protein</fullName>
    </submittedName>
</protein>
<keyword evidence="2" id="KW-1185">Reference proteome</keyword>
<dbReference type="VEuPathDB" id="FungiDB:LEMA_P076410.1"/>
<dbReference type="HOGENOM" id="CLU_1845464_0_0_1"/>
<dbReference type="InParanoid" id="E5A8V7"/>
<dbReference type="EMBL" id="FP929137">
    <property type="protein sequence ID" value="CBY00052.1"/>
    <property type="molecule type" value="Genomic_DNA"/>
</dbReference>
<dbReference type="Proteomes" id="UP000002668">
    <property type="component" value="Genome"/>
</dbReference>
<reference evidence="2" key="1">
    <citation type="journal article" date="2011" name="Nat. Commun.">
        <title>Effector diversification within compartments of the Leptosphaeria maculans genome affected by Repeat-Induced Point mutations.</title>
        <authorList>
            <person name="Rouxel T."/>
            <person name="Grandaubert J."/>
            <person name="Hane J.K."/>
            <person name="Hoede C."/>
            <person name="van de Wouw A.P."/>
            <person name="Couloux A."/>
            <person name="Dominguez V."/>
            <person name="Anthouard V."/>
            <person name="Bally P."/>
            <person name="Bourras S."/>
            <person name="Cozijnsen A.J."/>
            <person name="Ciuffetti L.M."/>
            <person name="Degrave A."/>
            <person name="Dilmaghani A."/>
            <person name="Duret L."/>
            <person name="Fudal I."/>
            <person name="Goodwin S.B."/>
            <person name="Gout L."/>
            <person name="Glaser N."/>
            <person name="Linglin J."/>
            <person name="Kema G.H.J."/>
            <person name="Lapalu N."/>
            <person name="Lawrence C.B."/>
            <person name="May K."/>
            <person name="Meyer M."/>
            <person name="Ollivier B."/>
            <person name="Poulain J."/>
            <person name="Schoch C.L."/>
            <person name="Simon A."/>
            <person name="Spatafora J.W."/>
            <person name="Stachowiak A."/>
            <person name="Turgeon B.G."/>
            <person name="Tyler B.M."/>
            <person name="Vincent D."/>
            <person name="Weissenbach J."/>
            <person name="Amselem J."/>
            <person name="Quesneville H."/>
            <person name="Oliver R.P."/>
            <person name="Wincker P."/>
            <person name="Balesdent M.-H."/>
            <person name="Howlett B.J."/>
        </authorList>
    </citation>
    <scope>NUCLEOTIDE SEQUENCE [LARGE SCALE GENOMIC DNA]</scope>
    <source>
        <strain evidence="2">JN3 / isolate v23.1.3 / race Av1-4-5-6-7-8</strain>
    </source>
</reference>
<gene>
    <name evidence="1" type="ORF">LEMA_P076410.1</name>
</gene>
<accession>E5A8V7</accession>
<name>E5A8V7_LEPMJ</name>
<evidence type="ECO:0000313" key="1">
    <source>
        <dbReference type="EMBL" id="CBY00052.1"/>
    </source>
</evidence>
<sequence>MLACLFRLISGLDTCFLPLTALFLSWWLTFPTRLQSSTVQHTPQRWAFADTFRLDLGCRLRKHHCVAVSNAQSLALRETQTLQRFDYRQRPVDGMLSREGRGVRGFRVGVSQSIYLQPDKLLAGVKVTVDMRLVALTRT</sequence>
<organism evidence="2">
    <name type="scientific">Leptosphaeria maculans (strain JN3 / isolate v23.1.3 / race Av1-4-5-6-7-8)</name>
    <name type="common">Blackleg fungus</name>
    <name type="synonym">Phoma lingam</name>
    <dbReference type="NCBI Taxonomy" id="985895"/>
    <lineage>
        <taxon>Eukaryota</taxon>
        <taxon>Fungi</taxon>
        <taxon>Dikarya</taxon>
        <taxon>Ascomycota</taxon>
        <taxon>Pezizomycotina</taxon>
        <taxon>Dothideomycetes</taxon>
        <taxon>Pleosporomycetidae</taxon>
        <taxon>Pleosporales</taxon>
        <taxon>Pleosporineae</taxon>
        <taxon>Leptosphaeriaceae</taxon>
        <taxon>Plenodomus</taxon>
        <taxon>Plenodomus lingam/Leptosphaeria maculans species complex</taxon>
    </lineage>
</organism>